<evidence type="ECO:0000313" key="2">
    <source>
        <dbReference type="Proteomes" id="UP001156215"/>
    </source>
</evidence>
<dbReference type="KEGG" id="ovb:NB640_02020"/>
<dbReference type="AlphaFoldDB" id="A0A9E9LVF9"/>
<sequence length="422" mass="48369">MNKSYEKIESDIAIFRDILESYIQPVTYGAIMSGPYTDAVRPLSPVVYDTQHRIKIFVSENSRVYFIFQRRLPFSAKEKKLIEDVIVGLRQMSGEDRAADCLHVQEVVERVVAFHISRDYGDLVFRLIQMYKEWAGKTGTEALSVHTTGIYFNRQKNTGCNIFTMFDDGLIRSIGSTDKTLLAIDRNGYIQSVENINSTAVQAKKQQNAFAPVSVADIAMWTDYRNKAVIRLTERGDILLFKDRKLVFARIFSQWRYFPHGTIMDEVFSEDITQEEKEVRKAVYLTLLDLIFDGKGARIGILDDPERQQKRLERIHSRFRFSPVLQAERNSFLTTILGTRKFHEIPRKIRAELCALDGVLLLGTQGDIFAGREAKKKHEARNLDKDNALLRPSGKNHDLGIRISELGCVEIYKNSDIPLAFA</sequence>
<keyword evidence="2" id="KW-1185">Reference proteome</keyword>
<protein>
    <recommendedName>
        <fullName evidence="3">DAC domain-containing protein</fullName>
    </recommendedName>
</protein>
<proteinExistence type="predicted"/>
<evidence type="ECO:0008006" key="3">
    <source>
        <dbReference type="Google" id="ProtNLM"/>
    </source>
</evidence>
<evidence type="ECO:0000313" key="1">
    <source>
        <dbReference type="EMBL" id="WAW10460.1"/>
    </source>
</evidence>
<accession>A0A9E9LVF9</accession>
<gene>
    <name evidence="1" type="ORF">NB640_02020</name>
</gene>
<dbReference type="EMBL" id="CP098242">
    <property type="protein sequence ID" value="WAW10460.1"/>
    <property type="molecule type" value="Genomic_DNA"/>
</dbReference>
<organism evidence="1 2">
    <name type="scientific">Oxalobacter vibrioformis</name>
    <dbReference type="NCBI Taxonomy" id="933080"/>
    <lineage>
        <taxon>Bacteria</taxon>
        <taxon>Pseudomonadati</taxon>
        <taxon>Pseudomonadota</taxon>
        <taxon>Betaproteobacteria</taxon>
        <taxon>Burkholderiales</taxon>
        <taxon>Oxalobacteraceae</taxon>
        <taxon>Oxalobacter</taxon>
    </lineage>
</organism>
<dbReference type="Proteomes" id="UP001156215">
    <property type="component" value="Chromosome"/>
</dbReference>
<dbReference type="RefSeq" id="WP_269309474.1">
    <property type="nucleotide sequence ID" value="NZ_CP098242.1"/>
</dbReference>
<reference evidence="1" key="1">
    <citation type="journal article" date="2022" name="Front. Microbiol.">
        <title>New perspectives on an old grouping: The genomic and phenotypic variability of Oxalobacter formigenes and the implications for calcium oxalate stone prevention.</title>
        <authorList>
            <person name="Chmiel J.A."/>
            <person name="Carr C."/>
            <person name="Stuivenberg G.A."/>
            <person name="Venema R."/>
            <person name="Chanyi R.M."/>
            <person name="Al K.F."/>
            <person name="Giguere D."/>
            <person name="Say H."/>
            <person name="Akouris P.P."/>
            <person name="Dominguez Romero S.A."/>
            <person name="Kwong A."/>
            <person name="Tai V."/>
            <person name="Koval S.F."/>
            <person name="Razvi H."/>
            <person name="Bjazevic J."/>
            <person name="Burton J.P."/>
        </authorList>
    </citation>
    <scope>NUCLEOTIDE SEQUENCE</scope>
    <source>
        <strain evidence="1">WoOx3</strain>
    </source>
</reference>
<name>A0A9E9LVF9_9BURK</name>